<protein>
    <submittedName>
        <fullName evidence="1">Uncharacterized protein</fullName>
    </submittedName>
</protein>
<keyword evidence="2" id="KW-1185">Reference proteome</keyword>
<organism evidence="1 2">
    <name type="scientific">Corchorus olitorius</name>
    <dbReference type="NCBI Taxonomy" id="93759"/>
    <lineage>
        <taxon>Eukaryota</taxon>
        <taxon>Viridiplantae</taxon>
        <taxon>Streptophyta</taxon>
        <taxon>Embryophyta</taxon>
        <taxon>Tracheophyta</taxon>
        <taxon>Spermatophyta</taxon>
        <taxon>Magnoliopsida</taxon>
        <taxon>eudicotyledons</taxon>
        <taxon>Gunneridae</taxon>
        <taxon>Pentapetalae</taxon>
        <taxon>rosids</taxon>
        <taxon>malvids</taxon>
        <taxon>Malvales</taxon>
        <taxon>Malvaceae</taxon>
        <taxon>Grewioideae</taxon>
        <taxon>Apeibeae</taxon>
        <taxon>Corchorus</taxon>
    </lineage>
</organism>
<name>A0A1R3JE63_9ROSI</name>
<dbReference type="Proteomes" id="UP000187203">
    <property type="component" value="Unassembled WGS sequence"/>
</dbReference>
<evidence type="ECO:0000313" key="2">
    <source>
        <dbReference type="Proteomes" id="UP000187203"/>
    </source>
</evidence>
<proteinExistence type="predicted"/>
<dbReference type="EMBL" id="AWUE01016288">
    <property type="protein sequence ID" value="OMO93119.1"/>
    <property type="molecule type" value="Genomic_DNA"/>
</dbReference>
<comment type="caution">
    <text evidence="1">The sequence shown here is derived from an EMBL/GenBank/DDBJ whole genome shotgun (WGS) entry which is preliminary data.</text>
</comment>
<evidence type="ECO:0000313" key="1">
    <source>
        <dbReference type="EMBL" id="OMO93119.1"/>
    </source>
</evidence>
<sequence>MSTFLAGMKGGGDAVHAGAVHMVQGMNRASRFVVDDSCIALKQATLMVESEGFHLLLYTIVRGSKVLPKVWRWWKGN</sequence>
<reference evidence="2" key="1">
    <citation type="submission" date="2013-09" db="EMBL/GenBank/DDBJ databases">
        <title>Corchorus olitorius genome sequencing.</title>
        <authorList>
            <person name="Alam M."/>
            <person name="Haque M.S."/>
            <person name="Islam M.S."/>
            <person name="Emdad E.M."/>
            <person name="Islam M.M."/>
            <person name="Ahmed B."/>
            <person name="Halim A."/>
            <person name="Hossen Q.M.M."/>
            <person name="Hossain M.Z."/>
            <person name="Ahmed R."/>
            <person name="Khan M.M."/>
            <person name="Islam R."/>
            <person name="Rashid M.M."/>
            <person name="Khan S.A."/>
            <person name="Rahman M.S."/>
            <person name="Alam M."/>
            <person name="Yahiya A.S."/>
            <person name="Khan M.S."/>
            <person name="Azam M.S."/>
            <person name="Haque T."/>
            <person name="Lashkar M.Z.H."/>
            <person name="Akhand A.I."/>
            <person name="Morshed G."/>
            <person name="Roy S."/>
            <person name="Uddin K.S."/>
            <person name="Rabeya T."/>
            <person name="Hossain A.S."/>
            <person name="Chowdhury A."/>
            <person name="Snigdha A.R."/>
            <person name="Mortoza M.S."/>
            <person name="Matin S.A."/>
            <person name="Hoque S.M.E."/>
            <person name="Islam M.K."/>
            <person name="Roy D.K."/>
            <person name="Haider R."/>
            <person name="Moosa M.M."/>
            <person name="Elias S.M."/>
            <person name="Hasan A.M."/>
            <person name="Jahan S."/>
            <person name="Shafiuddin M."/>
            <person name="Mahmood N."/>
            <person name="Shommy N.S."/>
        </authorList>
    </citation>
    <scope>NUCLEOTIDE SEQUENCE [LARGE SCALE GENOMIC DNA]</scope>
    <source>
        <strain evidence="2">cv. O-4</strain>
    </source>
</reference>
<gene>
    <name evidence="1" type="ORF">COLO4_17091</name>
</gene>
<accession>A0A1R3JE63</accession>
<dbReference type="AlphaFoldDB" id="A0A1R3JE63"/>